<keyword evidence="3 10" id="KW-1133">Transmembrane helix</keyword>
<evidence type="ECO:0000313" key="13">
    <source>
        <dbReference type="EMBL" id="TPX69366.1"/>
    </source>
</evidence>
<evidence type="ECO:0000256" key="7">
    <source>
        <dbReference type="ARBA" id="ARBA00023180"/>
    </source>
</evidence>
<reference evidence="13 14" key="1">
    <citation type="journal article" date="2019" name="Sci. Rep.">
        <title>Comparative genomics of chytrid fungi reveal insights into the obligate biotrophic and pathogenic lifestyle of Synchytrium endobioticum.</title>
        <authorList>
            <person name="van de Vossenberg B.T.L.H."/>
            <person name="Warris S."/>
            <person name="Nguyen H.D.T."/>
            <person name="van Gent-Pelzer M.P.E."/>
            <person name="Joly D.L."/>
            <person name="van de Geest H.C."/>
            <person name="Bonants P.J.M."/>
            <person name="Smith D.S."/>
            <person name="Levesque C.A."/>
            <person name="van der Lee T.A.J."/>
        </authorList>
    </citation>
    <scope>NUCLEOTIDE SEQUENCE [LARGE SCALE GENOMIC DNA]</scope>
    <source>
        <strain evidence="13 14">CBS 675.73</strain>
    </source>
</reference>
<keyword evidence="14" id="KW-1185">Reference proteome</keyword>
<evidence type="ECO:0000256" key="4">
    <source>
        <dbReference type="ARBA" id="ARBA00023040"/>
    </source>
</evidence>
<dbReference type="InterPro" id="IPR028082">
    <property type="entry name" value="Peripla_BP_I"/>
</dbReference>
<evidence type="ECO:0000256" key="1">
    <source>
        <dbReference type="ARBA" id="ARBA00004141"/>
    </source>
</evidence>
<protein>
    <recommendedName>
        <fullName evidence="12">G-protein coupled receptors family 3 profile domain-containing protein</fullName>
    </recommendedName>
</protein>
<dbReference type="GO" id="GO:0038039">
    <property type="term" value="C:G protein-coupled receptor heterodimeric complex"/>
    <property type="evidence" value="ECO:0007669"/>
    <property type="project" value="TreeGrafter"/>
</dbReference>
<feature type="transmembrane region" description="Helical" evidence="10">
    <location>
        <begin position="689"/>
        <end position="707"/>
    </location>
</feature>
<feature type="transmembrane region" description="Helical" evidence="10">
    <location>
        <begin position="606"/>
        <end position="629"/>
    </location>
</feature>
<comment type="subcellular location">
    <subcellularLocation>
        <location evidence="1">Membrane</location>
        <topology evidence="1">Multi-pass membrane protein</topology>
    </subcellularLocation>
</comment>
<keyword evidence="2 10" id="KW-0812">Transmembrane</keyword>
<dbReference type="GO" id="GO:0004965">
    <property type="term" value="F:G protein-coupled GABA receptor activity"/>
    <property type="evidence" value="ECO:0007669"/>
    <property type="project" value="InterPro"/>
</dbReference>
<dbReference type="PRINTS" id="PR00248">
    <property type="entry name" value="GPCRMGR"/>
</dbReference>
<organism evidence="13 14">
    <name type="scientific">Chytriomyces confervae</name>
    <dbReference type="NCBI Taxonomy" id="246404"/>
    <lineage>
        <taxon>Eukaryota</taxon>
        <taxon>Fungi</taxon>
        <taxon>Fungi incertae sedis</taxon>
        <taxon>Chytridiomycota</taxon>
        <taxon>Chytridiomycota incertae sedis</taxon>
        <taxon>Chytridiomycetes</taxon>
        <taxon>Chytridiales</taxon>
        <taxon>Chytriomycetaceae</taxon>
        <taxon>Chytriomyces</taxon>
    </lineage>
</organism>
<feature type="region of interest" description="Disordered" evidence="9">
    <location>
        <begin position="770"/>
        <end position="796"/>
    </location>
</feature>
<dbReference type="OrthoDB" id="5597995at2759"/>
<feature type="transmembrane region" description="Helical" evidence="10">
    <location>
        <begin position="570"/>
        <end position="594"/>
    </location>
</feature>
<feature type="transmembrane region" description="Helical" evidence="10">
    <location>
        <begin position="649"/>
        <end position="677"/>
    </location>
</feature>
<dbReference type="InterPro" id="IPR017978">
    <property type="entry name" value="GPCR_3_C"/>
</dbReference>
<proteinExistence type="predicted"/>
<evidence type="ECO:0000256" key="9">
    <source>
        <dbReference type="SAM" id="MobiDB-lite"/>
    </source>
</evidence>
<feature type="region of interest" description="Disordered" evidence="9">
    <location>
        <begin position="889"/>
        <end position="908"/>
    </location>
</feature>
<evidence type="ECO:0000256" key="5">
    <source>
        <dbReference type="ARBA" id="ARBA00023136"/>
    </source>
</evidence>
<dbReference type="AlphaFoldDB" id="A0A507F1J7"/>
<dbReference type="PANTHER" id="PTHR10519">
    <property type="entry name" value="GABA-B RECEPTOR"/>
    <property type="match status" value="1"/>
</dbReference>
<dbReference type="GO" id="GO:0007214">
    <property type="term" value="P:gamma-aminobutyric acid signaling pathway"/>
    <property type="evidence" value="ECO:0007669"/>
    <property type="project" value="TreeGrafter"/>
</dbReference>
<keyword evidence="5 10" id="KW-0472">Membrane</keyword>
<evidence type="ECO:0000256" key="11">
    <source>
        <dbReference type="SAM" id="SignalP"/>
    </source>
</evidence>
<dbReference type="InterPro" id="IPR001828">
    <property type="entry name" value="ANF_lig-bd_rcpt"/>
</dbReference>
<evidence type="ECO:0000256" key="3">
    <source>
        <dbReference type="ARBA" id="ARBA00022989"/>
    </source>
</evidence>
<keyword evidence="4" id="KW-0297">G-protein coupled receptor</keyword>
<keyword evidence="7" id="KW-0325">Glycoprotein</keyword>
<keyword evidence="8" id="KW-0807">Transducer</keyword>
<feature type="transmembrane region" description="Helical" evidence="10">
    <location>
        <begin position="499"/>
        <end position="524"/>
    </location>
</feature>
<dbReference type="InterPro" id="IPR000337">
    <property type="entry name" value="GPCR_3"/>
</dbReference>
<evidence type="ECO:0000259" key="12">
    <source>
        <dbReference type="PROSITE" id="PS50259"/>
    </source>
</evidence>
<dbReference type="EMBL" id="QEAP01000318">
    <property type="protein sequence ID" value="TPX69366.1"/>
    <property type="molecule type" value="Genomic_DNA"/>
</dbReference>
<evidence type="ECO:0000256" key="2">
    <source>
        <dbReference type="ARBA" id="ARBA00022692"/>
    </source>
</evidence>
<dbReference type="InterPro" id="IPR002455">
    <property type="entry name" value="GPCR3_GABA-B"/>
</dbReference>
<gene>
    <name evidence="13" type="ORF">CcCBS67573_g06882</name>
</gene>
<keyword evidence="6" id="KW-0675">Receptor</keyword>
<dbReference type="SUPFAM" id="SSF53822">
    <property type="entry name" value="Periplasmic binding protein-like I"/>
    <property type="match status" value="1"/>
</dbReference>
<accession>A0A507F1J7</accession>
<dbReference type="Proteomes" id="UP000320333">
    <property type="component" value="Unassembled WGS sequence"/>
</dbReference>
<dbReference type="Pfam" id="PF01094">
    <property type="entry name" value="ANF_receptor"/>
    <property type="match status" value="1"/>
</dbReference>
<dbReference type="Gene3D" id="3.40.50.2300">
    <property type="match status" value="2"/>
</dbReference>
<feature type="compositionally biased region" description="Low complexity" evidence="9">
    <location>
        <begin position="889"/>
        <end position="900"/>
    </location>
</feature>
<feature type="transmembrane region" description="Helical" evidence="10">
    <location>
        <begin position="536"/>
        <end position="558"/>
    </location>
</feature>
<evidence type="ECO:0000256" key="8">
    <source>
        <dbReference type="ARBA" id="ARBA00023224"/>
    </source>
</evidence>
<feature type="domain" description="G-protein coupled receptors family 3 profile" evidence="12">
    <location>
        <begin position="499"/>
        <end position="759"/>
    </location>
</feature>
<dbReference type="PANTHER" id="PTHR10519:SF20">
    <property type="entry name" value="G-PROTEIN COUPLED RECEPTOR 156-RELATED"/>
    <property type="match status" value="1"/>
</dbReference>
<comment type="caution">
    <text evidence="13">The sequence shown here is derived from an EMBL/GenBank/DDBJ whole genome shotgun (WGS) entry which is preliminary data.</text>
</comment>
<keyword evidence="11" id="KW-0732">Signal</keyword>
<dbReference type="Pfam" id="PF00003">
    <property type="entry name" value="7tm_3"/>
    <property type="match status" value="1"/>
</dbReference>
<evidence type="ECO:0000313" key="14">
    <source>
        <dbReference type="Proteomes" id="UP000320333"/>
    </source>
</evidence>
<evidence type="ECO:0000256" key="6">
    <source>
        <dbReference type="ARBA" id="ARBA00023170"/>
    </source>
</evidence>
<dbReference type="PROSITE" id="PS50259">
    <property type="entry name" value="G_PROTEIN_RECEP_F3_4"/>
    <property type="match status" value="1"/>
</dbReference>
<feature type="signal peptide" evidence="11">
    <location>
        <begin position="1"/>
        <end position="25"/>
    </location>
</feature>
<dbReference type="STRING" id="246404.A0A507F1J7"/>
<evidence type="ECO:0000256" key="10">
    <source>
        <dbReference type="SAM" id="Phobius"/>
    </source>
</evidence>
<sequence length="953" mass="105510">MRPHQPSVTIAGWLIAGLFVRCANAKAGTVTATNITLGIISWYCFAPQLTLNGSHVVEGSLYPGLYNNQQISDGGYAVREYIMDLSVQLAVDQMNADPNVLPGIHVNIKRFSDCGSYYPSVGELWGGKTGGYASTVMATDIIDNHPDVVGVIAMQSSSTARYSAEVLSFAQIPMCSGSVGSPRLSNKPNYPYFYRTIDGAGIGEHFYQFLKLWNVGRVAFIYQKNTDLGYFVFLDMHAAMLRHKMNILGSYGTADPTDKFFMNYVADSLKRVFARYIIVIGNAVFSASVMNAVGQRNLTGPDFVYLGINRPKPGKNATLLYGPQYYSYIEGYVQIAGMANFDTKPFLDAKVQLTALTGYPLRSIDVDSNNIPHFIDCTNSMLRGFDKILRKTNQSAEALGRRQLNSMMNYTLFQNPGIDGVVASPLAFNDNGDIKLNDGACYFSGTAFDCHLFGSTDMDATKVTYRPGEHPVFNGGSSVPPPDGPPAAAQLILSINSTFGGIIFTLVVLGLGIAFALLSIIYAFRHKSFMKPVSGLEAVASLLGCVIIYSSLLTYLPVSDILMCKLRHSLFLLGLMFILTSLLFRNLLLFMIFCKKRGVKPQTLVFRVRVVHGIVALIGIATIAVWAALPSNFAVKRAGHSDLFYLTCIYASSSTFTTMTSYFFIMYLCLLPMIAILQRVKWEDFNESVLLGFSFIMIAVAYAIITFETKLRNMYYDVTFCLCVWTATTLFLILMFGTRVMQLAEQFKEEAMNKSRISKLKTRLAEKKESFFQRPSASSADVRRQQGGDGSTVKMPGVKKNPYRHKVLCNTVDACIYQVSTSKNSWSLWRAGQPELHHMSAKSWLSLNSNLKTACFTLSESTQFVAFENMVMIVCDGIAETRICESTNTQSTSTSMHQSTPPAHRKTSNLKKVMGSSICYRIRMEFENEGKALAFVKEVQSEISDIGMMKGII</sequence>
<feature type="transmembrane region" description="Helical" evidence="10">
    <location>
        <begin position="713"/>
        <end position="736"/>
    </location>
</feature>
<feature type="chain" id="PRO_5021212693" description="G-protein coupled receptors family 3 profile domain-containing protein" evidence="11">
    <location>
        <begin position="26"/>
        <end position="953"/>
    </location>
</feature>
<name>A0A507F1J7_9FUNG</name>